<accession>A0A0F9L617</accession>
<proteinExistence type="predicted"/>
<evidence type="ECO:0000313" key="1">
    <source>
        <dbReference type="EMBL" id="KKM23075.1"/>
    </source>
</evidence>
<protein>
    <recommendedName>
        <fullName evidence="2">DUF2341 domain-containing protein</fullName>
    </recommendedName>
</protein>
<gene>
    <name evidence="1" type="ORF">LCGC14_1618850</name>
</gene>
<dbReference type="AlphaFoldDB" id="A0A0F9L617"/>
<evidence type="ECO:0008006" key="2">
    <source>
        <dbReference type="Google" id="ProtNLM"/>
    </source>
</evidence>
<name>A0A0F9L617_9ZZZZ</name>
<organism evidence="1">
    <name type="scientific">marine sediment metagenome</name>
    <dbReference type="NCBI Taxonomy" id="412755"/>
    <lineage>
        <taxon>unclassified sequences</taxon>
        <taxon>metagenomes</taxon>
        <taxon>ecological metagenomes</taxon>
    </lineage>
</organism>
<sequence>MALPFSLPENYKVVPLGFTAANAVDCDIISCKNAHKVWFLIYHNGSSDTDLTLSLVEAKSVAGSTTNAVTAVFPVWYNQTATTAGDTLTKVGTDSNSYVVNVGEGGAAQFVIIEWDPSKHSVDYDCIKVGDSGGNASNNVSITAIVETRYPQANPPSVIVD</sequence>
<reference evidence="1" key="1">
    <citation type="journal article" date="2015" name="Nature">
        <title>Complex archaea that bridge the gap between prokaryotes and eukaryotes.</title>
        <authorList>
            <person name="Spang A."/>
            <person name="Saw J.H."/>
            <person name="Jorgensen S.L."/>
            <person name="Zaremba-Niedzwiedzka K."/>
            <person name="Martijn J."/>
            <person name="Lind A.E."/>
            <person name="van Eijk R."/>
            <person name="Schleper C."/>
            <person name="Guy L."/>
            <person name="Ettema T.J."/>
        </authorList>
    </citation>
    <scope>NUCLEOTIDE SEQUENCE</scope>
</reference>
<dbReference type="EMBL" id="LAZR01013202">
    <property type="protein sequence ID" value="KKM23075.1"/>
    <property type="molecule type" value="Genomic_DNA"/>
</dbReference>
<comment type="caution">
    <text evidence="1">The sequence shown here is derived from an EMBL/GenBank/DDBJ whole genome shotgun (WGS) entry which is preliminary data.</text>
</comment>